<comment type="similarity">
    <text evidence="1">Belongs to the outer membrane factor (OMF) (TC 1.B.17) family.</text>
</comment>
<feature type="compositionally biased region" description="Pro residues" evidence="2">
    <location>
        <begin position="35"/>
        <end position="49"/>
    </location>
</feature>
<dbReference type="HOGENOM" id="CLU_012817_14_4_3"/>
<dbReference type="eggNOG" id="COG1538">
    <property type="taxonomic scope" value="Bacteria"/>
</dbReference>
<evidence type="ECO:0000256" key="3">
    <source>
        <dbReference type="SAM" id="SignalP"/>
    </source>
</evidence>
<keyword evidence="5" id="KW-1185">Reference proteome</keyword>
<gene>
    <name evidence="4" type="primary">tolC</name>
    <name evidence="4" type="ORF">GKIL_3844</name>
</gene>
<dbReference type="Gene3D" id="1.20.1600.10">
    <property type="entry name" value="Outer membrane efflux proteins (OEP)"/>
    <property type="match status" value="1"/>
</dbReference>
<protein>
    <submittedName>
        <fullName evidence="4">Outer membrane efflux protein</fullName>
    </submittedName>
</protein>
<feature type="chain" id="PRO_5004664162" evidence="3">
    <location>
        <begin position="22"/>
        <end position="467"/>
    </location>
</feature>
<dbReference type="Pfam" id="PF02321">
    <property type="entry name" value="OEP"/>
    <property type="match status" value="2"/>
</dbReference>
<dbReference type="KEGG" id="glj:GKIL_3844"/>
<evidence type="ECO:0000256" key="1">
    <source>
        <dbReference type="ARBA" id="ARBA00007613"/>
    </source>
</evidence>
<proteinExistence type="inferred from homology"/>
<organism evidence="4 5">
    <name type="scientific">Gloeobacter kilaueensis (strain ATCC BAA-2537 / CCAP 1431/1 / ULC 316 / JS1)</name>
    <dbReference type="NCBI Taxonomy" id="1183438"/>
    <lineage>
        <taxon>Bacteria</taxon>
        <taxon>Bacillati</taxon>
        <taxon>Cyanobacteriota</taxon>
        <taxon>Cyanophyceae</taxon>
        <taxon>Gloeobacterales</taxon>
        <taxon>Gloeobacteraceae</taxon>
        <taxon>Gloeobacter</taxon>
    </lineage>
</organism>
<sequence>MRYSIPLAILTCFFVAGAALAAPPPVGPLAVPAAPPPAPPALPSAPPPALQNSAPLTQPPSQFDLSLSEAFERADRFNPQLVVSRRNLNLAQADITIAGAVPNPQIAAQYGFGSVYTDQANPQQVGVSQTVELGGKRSARLAVADANYRLSQLQLDAQRWQIRSQVRKAYAELAAAAANAASVEAQTALVQRLVDIAAKRFEAGAAPEAELLQAQLSRSQIDTQRTLAEGRLRQARIALASLLGEADPKQDVSISDTGLFKLSVQRSELAPVPNSELPQVETLLGRAYTQRLDLLAVQQQSQVARSQLGLAQSQRVPDLQLSAGYLFTSLANGQPQANGVFLGAGVTVPIFYNQQGEVARAQVTIEQSGLQQAALRAQIAAEVRSAYQALSISRENIRKYQEQLLPASQNVLQLAQESYQVGKTGLTSAIFAQQANQQIRSGYLDAVVAYQSAWADLETAVGSPLSL</sequence>
<accession>U5QQV4</accession>
<dbReference type="InterPro" id="IPR003423">
    <property type="entry name" value="OMP_efflux"/>
</dbReference>
<reference evidence="4 5" key="1">
    <citation type="journal article" date="2013" name="PLoS ONE">
        <title>Cultivation and Complete Genome Sequencing of Gloeobacter kilaueensis sp. nov., from a Lava Cave in Kilauea Caldera, Hawai'i.</title>
        <authorList>
            <person name="Saw J.H."/>
            <person name="Schatz M."/>
            <person name="Brown M.V."/>
            <person name="Kunkel D.D."/>
            <person name="Foster J.S."/>
            <person name="Shick H."/>
            <person name="Christensen S."/>
            <person name="Hou S."/>
            <person name="Wan X."/>
            <person name="Donachie S.P."/>
        </authorList>
    </citation>
    <scope>NUCLEOTIDE SEQUENCE [LARGE SCALE GENOMIC DNA]</scope>
    <source>
        <strain evidence="5">JS</strain>
    </source>
</reference>
<feature type="signal peptide" evidence="3">
    <location>
        <begin position="1"/>
        <end position="21"/>
    </location>
</feature>
<dbReference type="InterPro" id="IPR010131">
    <property type="entry name" value="MdtP/NodT-like"/>
</dbReference>
<dbReference type="PANTHER" id="PTHR30203">
    <property type="entry name" value="OUTER MEMBRANE CATION EFFLUX PROTEIN"/>
    <property type="match status" value="1"/>
</dbReference>
<evidence type="ECO:0000256" key="2">
    <source>
        <dbReference type="SAM" id="MobiDB-lite"/>
    </source>
</evidence>
<dbReference type="EMBL" id="CP003587">
    <property type="protein sequence ID" value="AGY60090.1"/>
    <property type="molecule type" value="Genomic_DNA"/>
</dbReference>
<evidence type="ECO:0000313" key="4">
    <source>
        <dbReference type="EMBL" id="AGY60090.1"/>
    </source>
</evidence>
<dbReference type="OrthoDB" id="9791261at2"/>
<dbReference type="RefSeq" id="WP_023175413.1">
    <property type="nucleotide sequence ID" value="NC_022600.1"/>
</dbReference>
<dbReference type="SUPFAM" id="SSF56954">
    <property type="entry name" value="Outer membrane efflux proteins (OEP)"/>
    <property type="match status" value="1"/>
</dbReference>
<dbReference type="PANTHER" id="PTHR30203:SF24">
    <property type="entry name" value="BLR4935 PROTEIN"/>
    <property type="match status" value="1"/>
</dbReference>
<feature type="region of interest" description="Disordered" evidence="2">
    <location>
        <begin position="35"/>
        <end position="58"/>
    </location>
</feature>
<dbReference type="AlphaFoldDB" id="U5QQV4"/>
<keyword evidence="3" id="KW-0732">Signal</keyword>
<evidence type="ECO:0000313" key="5">
    <source>
        <dbReference type="Proteomes" id="UP000017396"/>
    </source>
</evidence>
<dbReference type="STRING" id="1183438.GKIL_3844"/>
<dbReference type="Proteomes" id="UP000017396">
    <property type="component" value="Chromosome"/>
</dbReference>
<name>U5QQV4_GLOK1</name>
<dbReference type="GO" id="GO:0015562">
    <property type="term" value="F:efflux transmembrane transporter activity"/>
    <property type="evidence" value="ECO:0007669"/>
    <property type="project" value="InterPro"/>
</dbReference>